<organism evidence="4 5">
    <name type="scientific">Aspergillus bertholletiae</name>
    <dbReference type="NCBI Taxonomy" id="1226010"/>
    <lineage>
        <taxon>Eukaryota</taxon>
        <taxon>Fungi</taxon>
        <taxon>Dikarya</taxon>
        <taxon>Ascomycota</taxon>
        <taxon>Pezizomycotina</taxon>
        <taxon>Eurotiomycetes</taxon>
        <taxon>Eurotiomycetidae</taxon>
        <taxon>Eurotiales</taxon>
        <taxon>Aspergillaceae</taxon>
        <taxon>Aspergillus</taxon>
        <taxon>Aspergillus subgen. Circumdati</taxon>
    </lineage>
</organism>
<accession>A0A5N7BP25</accession>
<dbReference type="AlphaFoldDB" id="A0A5N7BP25"/>
<feature type="region of interest" description="Disordered" evidence="1">
    <location>
        <begin position="838"/>
        <end position="864"/>
    </location>
</feature>
<feature type="domain" description="HAM1-like C-terminal" evidence="2">
    <location>
        <begin position="626"/>
        <end position="787"/>
    </location>
</feature>
<dbReference type="Proteomes" id="UP000326198">
    <property type="component" value="Unassembled WGS sequence"/>
</dbReference>
<evidence type="ECO:0000313" key="4">
    <source>
        <dbReference type="EMBL" id="KAE8383585.1"/>
    </source>
</evidence>
<evidence type="ECO:0000259" key="2">
    <source>
        <dbReference type="Pfam" id="PF14613"/>
    </source>
</evidence>
<dbReference type="Gene3D" id="3.15.10.10">
    <property type="entry name" value="Bactericidal permeability-increasing protein, domain 1"/>
    <property type="match status" value="1"/>
</dbReference>
<feature type="compositionally biased region" description="Polar residues" evidence="1">
    <location>
        <begin position="840"/>
        <end position="857"/>
    </location>
</feature>
<feature type="domain" description="HAM1-like N-terminal" evidence="3">
    <location>
        <begin position="1"/>
        <end position="614"/>
    </location>
</feature>
<feature type="region of interest" description="Disordered" evidence="1">
    <location>
        <begin position="789"/>
        <end position="817"/>
    </location>
</feature>
<evidence type="ECO:0000313" key="5">
    <source>
        <dbReference type="Proteomes" id="UP000326198"/>
    </source>
</evidence>
<gene>
    <name evidence="4" type="ORF">BDV26DRAFT_251261</name>
</gene>
<proteinExistence type="predicted"/>
<reference evidence="4 5" key="1">
    <citation type="submission" date="2019-04" db="EMBL/GenBank/DDBJ databases">
        <title>Friends and foes A comparative genomics studyof 23 Aspergillus species from section Flavi.</title>
        <authorList>
            <consortium name="DOE Joint Genome Institute"/>
            <person name="Kjaerbolling I."/>
            <person name="Vesth T."/>
            <person name="Frisvad J.C."/>
            <person name="Nybo J.L."/>
            <person name="Theobald S."/>
            <person name="Kildgaard S."/>
            <person name="Isbrandt T."/>
            <person name="Kuo A."/>
            <person name="Sato A."/>
            <person name="Lyhne E.K."/>
            <person name="Kogle M.E."/>
            <person name="Wiebenga A."/>
            <person name="Kun R.S."/>
            <person name="Lubbers R.J."/>
            <person name="Makela M.R."/>
            <person name="Barry K."/>
            <person name="Chovatia M."/>
            <person name="Clum A."/>
            <person name="Daum C."/>
            <person name="Haridas S."/>
            <person name="He G."/>
            <person name="LaButti K."/>
            <person name="Lipzen A."/>
            <person name="Mondo S."/>
            <person name="Riley R."/>
            <person name="Salamov A."/>
            <person name="Simmons B.A."/>
            <person name="Magnuson J.K."/>
            <person name="Henrissat B."/>
            <person name="Mortensen U.H."/>
            <person name="Larsen T.O."/>
            <person name="Devries R.P."/>
            <person name="Grigoriev I.V."/>
            <person name="Machida M."/>
            <person name="Baker S.E."/>
            <person name="Andersen M.R."/>
        </authorList>
    </citation>
    <scope>NUCLEOTIDE SEQUENCE [LARGE SCALE GENOMIC DNA]</scope>
    <source>
        <strain evidence="4 5">IBT 29228</strain>
    </source>
</reference>
<protein>
    <recommendedName>
        <fullName evidence="6">Bactericidal permeability-increasing protein</fullName>
    </recommendedName>
</protein>
<dbReference type="Pfam" id="PF14613">
    <property type="entry name" value="HAM1_C"/>
    <property type="match status" value="1"/>
</dbReference>
<name>A0A5N7BP25_9EURO</name>
<evidence type="ECO:0000259" key="3">
    <source>
        <dbReference type="Pfam" id="PF19343"/>
    </source>
</evidence>
<dbReference type="EMBL" id="ML736154">
    <property type="protein sequence ID" value="KAE8383585.1"/>
    <property type="molecule type" value="Genomic_DNA"/>
</dbReference>
<evidence type="ECO:0008006" key="6">
    <source>
        <dbReference type="Google" id="ProtNLM"/>
    </source>
</evidence>
<dbReference type="PANTHER" id="PTHR31138:SF1">
    <property type="entry name" value="PDZ DOMAIN-CONTAINING PROTEIN"/>
    <property type="match status" value="1"/>
</dbReference>
<sequence>MSSRMVNRPIDTKQRDKDINQKLQFYGIYQAFKNGKLPSNKQCDVALNSALKSKALSSPSSQLSDEGQALVENVRDVVEQAKRLLLSKNDGQLIQEFIWEAQSITNEHVGEKPNIPWGRDSAQQDGRETLDGLKTLGNLMITNGEFRKLLNDAWILVRDIAADASQKAANQVRPSEEQLAQVDEPAEDNTWYEKPDFSKHKERFTSRFRKNRATAEQQAYEVADTAAYAATDAQRADSAVDVDGHAGAVAGAERTKEKLSENIPEEQKSRTRDLAGKAKGYLSRKMPKDRREQAIWRMKKMIIEIQGRADYQHAIETLLSLAEKYGSTSRDVAQQGAGTVRGTRGTDKISKMEQNLRVLIERFANSTSLDDLFDSLENIYQDADRDPELKGWFKNMDTFIRKSLQEQGYVMQEDWDRHYDRLSDHGRYLLRERYRDHTDRILDEIKFIGDQFAQDPQNKAFGEALERLFSDLGRDSSGNISLKPHLLKDLRDVILPGIFENVRYVPIPRIEVSDHMADVVVENLVVESDNLMPNVVEFGSDNYIRWGRKKISSKRDNKIMISVSGIQADLRDVSYYINKKQGFPAITDEGIMDIFLGGDGFGFKFTASNAQKKDRQHFVKLDSLHVKLDSFDIRLKKSRHKALFTIFKPLLFRTVRPVLQKVLEQQIRDAITRGDAFAYEIHSEVKRAKEAAIEDPANAPNIYTRYLDAARIKLEESRRQGQAIAQRASNTKVQTATTLHDSLFPEIKLPGGISSKATEYKELAEKGDRWESPIFTIGDAAESANIPAPADITRKPHSTAHGHVADDNAASSSAVAAGAHTNGSTAVGATNDSAAVRGTTGATNGVHKTNGATNGVHKSNGYGAHGFSDQVDKAFTSNGGYKMTQDGVPVTIPGAEHAFNPQTA</sequence>
<dbReference type="OrthoDB" id="19394at2759"/>
<evidence type="ECO:0000256" key="1">
    <source>
        <dbReference type="SAM" id="MobiDB-lite"/>
    </source>
</evidence>
<dbReference type="Pfam" id="PF19343">
    <property type="entry name" value="HAM1_N"/>
    <property type="match status" value="1"/>
</dbReference>
<dbReference type="InterPro" id="IPR045967">
    <property type="entry name" value="HAM1-like_N"/>
</dbReference>
<dbReference type="PANTHER" id="PTHR31138">
    <property type="entry name" value="CHROMOSOME 19, WHOLE GENOME SHOTGUN SEQUENCE"/>
    <property type="match status" value="1"/>
</dbReference>
<dbReference type="InterPro" id="IPR027842">
    <property type="entry name" value="HAM1-like_C"/>
</dbReference>
<keyword evidence="5" id="KW-1185">Reference proteome</keyword>
<feature type="compositionally biased region" description="Low complexity" evidence="1">
    <location>
        <begin position="807"/>
        <end position="817"/>
    </location>
</feature>